<dbReference type="InterPro" id="IPR050458">
    <property type="entry name" value="LolB"/>
</dbReference>
<gene>
    <name evidence="1" type="ORF">CWB98_07250</name>
</gene>
<evidence type="ECO:0000313" key="2">
    <source>
        <dbReference type="Proteomes" id="UP000306719"/>
    </source>
</evidence>
<protein>
    <recommendedName>
        <fullName evidence="3">VWA containing CoxE family protein</fullName>
    </recommendedName>
</protein>
<evidence type="ECO:0000313" key="1">
    <source>
        <dbReference type="EMBL" id="TMP38274.1"/>
    </source>
</evidence>
<sequence>MAERLKSRWRLALGRYAEDRLGAQLSANQQAQDQCLFQLYQHGLTDRGHKLSAGLDDSAPALVEWLNDIDQLFSNSVSHQLQKEAIEEFSLSACINEPKVLEKLQPSVGLLKHLLSLGSTQNPAVRQQVQRIIESVVDQLLARLTPVFTQKLKGRINRYEHSGARKLANLDWQKTIKSNLKHYDLEKKKLHFQNIYFNTRHQQSLPWHVIMCIDQSGSMAESIIYSAVIAGILHRLPTVSLTLYVFDTNVVDLSSKVEDPVSLLLSTQLGGGTLITKAWQVAENTVSDPRRTVIATVSDFCEGGSPQALFEQAQRLIGSGVKMIGMTAMNDRGDPFYDSFATKRLSGLGMEIAALSPDQFADWLAKQMGLVK</sequence>
<dbReference type="OrthoDB" id="9789979at2"/>
<organism evidence="1 2">
    <name type="scientific">Pseudoalteromonas rubra</name>
    <dbReference type="NCBI Taxonomy" id="43658"/>
    <lineage>
        <taxon>Bacteria</taxon>
        <taxon>Pseudomonadati</taxon>
        <taxon>Pseudomonadota</taxon>
        <taxon>Gammaproteobacteria</taxon>
        <taxon>Alteromonadales</taxon>
        <taxon>Pseudoalteromonadaceae</taxon>
        <taxon>Pseudoalteromonas</taxon>
    </lineage>
</organism>
<dbReference type="InterPro" id="IPR008912">
    <property type="entry name" value="Uncharacterised_CoxE"/>
</dbReference>
<dbReference type="AlphaFoldDB" id="A0A5S3X3R2"/>
<dbReference type="SUPFAM" id="SSF53300">
    <property type="entry name" value="vWA-like"/>
    <property type="match status" value="1"/>
</dbReference>
<proteinExistence type="predicted"/>
<dbReference type="RefSeq" id="WP_138544236.1">
    <property type="nucleotide sequence ID" value="NZ_PNCJ01000010.1"/>
</dbReference>
<dbReference type="PANTHER" id="PTHR30634">
    <property type="entry name" value="OUTER MEMBRANE LOLAB LIPOPROTEIN INSERTION APPARATUS"/>
    <property type="match status" value="1"/>
</dbReference>
<accession>A0A5S3X3R2</accession>
<reference evidence="1 2" key="1">
    <citation type="submission" date="2018-01" db="EMBL/GenBank/DDBJ databases">
        <authorList>
            <person name="Paulsen S."/>
            <person name="Gram L.K."/>
        </authorList>
    </citation>
    <scope>NUCLEOTIDE SEQUENCE [LARGE SCALE GENOMIC DNA]</scope>
    <source>
        <strain evidence="1 2">S2599</strain>
    </source>
</reference>
<dbReference type="Gene3D" id="3.40.50.410">
    <property type="entry name" value="von Willebrand factor, type A domain"/>
    <property type="match status" value="1"/>
</dbReference>
<evidence type="ECO:0008006" key="3">
    <source>
        <dbReference type="Google" id="ProtNLM"/>
    </source>
</evidence>
<comment type="caution">
    <text evidence="1">The sequence shown here is derived from an EMBL/GenBank/DDBJ whole genome shotgun (WGS) entry which is preliminary data.</text>
</comment>
<name>A0A5S3X3R2_9GAMM</name>
<reference evidence="2" key="2">
    <citation type="submission" date="2019-06" db="EMBL/GenBank/DDBJ databases">
        <title>Co-occurence of chitin degradation, pigmentation and bioactivity in marine Pseudoalteromonas.</title>
        <authorList>
            <person name="Sonnenschein E.C."/>
            <person name="Bech P.K."/>
        </authorList>
    </citation>
    <scope>NUCLEOTIDE SEQUENCE [LARGE SCALE GENOMIC DNA]</scope>
    <source>
        <strain evidence="2">S2599</strain>
    </source>
</reference>
<dbReference type="EMBL" id="PNCJ01000010">
    <property type="protein sequence ID" value="TMP38274.1"/>
    <property type="molecule type" value="Genomic_DNA"/>
</dbReference>
<dbReference type="InterPro" id="IPR036465">
    <property type="entry name" value="vWFA_dom_sf"/>
</dbReference>
<dbReference type="Pfam" id="PF05762">
    <property type="entry name" value="VWA_CoxE"/>
    <property type="match status" value="1"/>
</dbReference>
<dbReference type="Proteomes" id="UP000306719">
    <property type="component" value="Unassembled WGS sequence"/>
</dbReference>